<evidence type="ECO:0000256" key="3">
    <source>
        <dbReference type="ARBA" id="ARBA00022679"/>
    </source>
</evidence>
<organism evidence="10">
    <name type="scientific">Solanum chilense</name>
    <name type="common">Tomato</name>
    <name type="synonym">Lycopersicon chilense</name>
    <dbReference type="NCBI Taxonomy" id="4083"/>
    <lineage>
        <taxon>Eukaryota</taxon>
        <taxon>Viridiplantae</taxon>
        <taxon>Streptophyta</taxon>
        <taxon>Embryophyta</taxon>
        <taxon>Tracheophyta</taxon>
        <taxon>Spermatophyta</taxon>
        <taxon>Magnoliopsida</taxon>
        <taxon>eudicotyledons</taxon>
        <taxon>Gunneridae</taxon>
        <taxon>Pentapetalae</taxon>
        <taxon>asterids</taxon>
        <taxon>lamiids</taxon>
        <taxon>Solanales</taxon>
        <taxon>Solanaceae</taxon>
        <taxon>Solanoideae</taxon>
        <taxon>Solaneae</taxon>
        <taxon>Solanum</taxon>
        <taxon>Solanum subgen. Lycopersicon</taxon>
    </lineage>
</organism>
<dbReference type="InterPro" id="IPR011009">
    <property type="entry name" value="Kinase-like_dom_sf"/>
</dbReference>
<comment type="caution">
    <text evidence="10">The sequence shown here is derived from an EMBL/GenBank/DDBJ whole genome shotgun (WGS) entry which is preliminary data.</text>
</comment>
<accession>A0A6N2CEC5</accession>
<dbReference type="InterPro" id="IPR052059">
    <property type="entry name" value="CR_Ser/Thr_kinase"/>
</dbReference>
<evidence type="ECO:0000256" key="7">
    <source>
        <dbReference type="ARBA" id="ARBA00047899"/>
    </source>
</evidence>
<evidence type="ECO:0000256" key="2">
    <source>
        <dbReference type="ARBA" id="ARBA00022527"/>
    </source>
</evidence>
<comment type="catalytic activity">
    <reaction evidence="7">
        <text>L-threonyl-[protein] + ATP = O-phospho-L-threonyl-[protein] + ADP + H(+)</text>
        <dbReference type="Rhea" id="RHEA:46608"/>
        <dbReference type="Rhea" id="RHEA-COMP:11060"/>
        <dbReference type="Rhea" id="RHEA-COMP:11605"/>
        <dbReference type="ChEBI" id="CHEBI:15378"/>
        <dbReference type="ChEBI" id="CHEBI:30013"/>
        <dbReference type="ChEBI" id="CHEBI:30616"/>
        <dbReference type="ChEBI" id="CHEBI:61977"/>
        <dbReference type="ChEBI" id="CHEBI:456216"/>
        <dbReference type="EC" id="2.7.11.1"/>
    </reaction>
</comment>
<proteinExistence type="predicted"/>
<evidence type="ECO:0000256" key="1">
    <source>
        <dbReference type="ARBA" id="ARBA00012513"/>
    </source>
</evidence>
<evidence type="ECO:0000256" key="4">
    <source>
        <dbReference type="ARBA" id="ARBA00022741"/>
    </source>
</evidence>
<dbReference type="GO" id="GO:0005524">
    <property type="term" value="F:ATP binding"/>
    <property type="evidence" value="ECO:0007669"/>
    <property type="project" value="UniProtKB-KW"/>
</dbReference>
<evidence type="ECO:0000256" key="8">
    <source>
        <dbReference type="ARBA" id="ARBA00048679"/>
    </source>
</evidence>
<keyword evidence="2" id="KW-0723">Serine/threonine-protein kinase</keyword>
<reference evidence="10" key="1">
    <citation type="submission" date="2019-05" db="EMBL/GenBank/DDBJ databases">
        <title>The de novo reference genome and transcriptome assemblies of the wild tomato species Solanum chilense.</title>
        <authorList>
            <person name="Stam R."/>
            <person name="Nosenko T."/>
            <person name="Hoerger A.C."/>
            <person name="Stephan W."/>
            <person name="Seidel M.A."/>
            <person name="Kuhn J.M.M."/>
            <person name="Haberer G."/>
            <person name="Tellier A."/>
        </authorList>
    </citation>
    <scope>NUCLEOTIDE SEQUENCE</scope>
    <source>
        <tissue evidence="10">Mature leaves</tissue>
    </source>
</reference>
<evidence type="ECO:0000256" key="5">
    <source>
        <dbReference type="ARBA" id="ARBA00022777"/>
    </source>
</evidence>
<keyword evidence="3" id="KW-0808">Transferase</keyword>
<evidence type="ECO:0000313" key="10">
    <source>
        <dbReference type="EMBL" id="TMX03102.1"/>
    </source>
</evidence>
<keyword evidence="4" id="KW-0547">Nucleotide-binding</keyword>
<name>A0A6N2CEC5_SOLCI</name>
<dbReference type="SUPFAM" id="SSF56112">
    <property type="entry name" value="Protein kinase-like (PK-like)"/>
    <property type="match status" value="2"/>
</dbReference>
<keyword evidence="5" id="KW-0418">Kinase</keyword>
<dbReference type="FunFam" id="1.10.510.10:FF:001023">
    <property type="entry name" value="Os07g0541700 protein"/>
    <property type="match status" value="1"/>
</dbReference>
<dbReference type="EC" id="2.7.11.1" evidence="1"/>
<sequence length="121" mass="13770">MDRNSSSLSWEQRLKIAIGAARGLDFLHTSRNRVIHRDIKSSNILSDENWASKISDFGLSKMNQLLMLVHKSKSYNAKIADFGLAKQVTWVSKSHVSTRIAQVTSSYVAPEYIGTWKFYFS</sequence>
<dbReference type="GO" id="GO:0004674">
    <property type="term" value="F:protein serine/threonine kinase activity"/>
    <property type="evidence" value="ECO:0007669"/>
    <property type="project" value="UniProtKB-KW"/>
</dbReference>
<evidence type="ECO:0000259" key="9">
    <source>
        <dbReference type="PROSITE" id="PS50011"/>
    </source>
</evidence>
<protein>
    <recommendedName>
        <fullName evidence="1">non-specific serine/threonine protein kinase</fullName>
        <ecNumber evidence="1">2.7.11.1</ecNumber>
    </recommendedName>
</protein>
<evidence type="ECO:0000256" key="6">
    <source>
        <dbReference type="ARBA" id="ARBA00022840"/>
    </source>
</evidence>
<dbReference type="PANTHER" id="PTHR47973">
    <property type="entry name" value="CYSTEINE-RICH RECEPTOR-LIKE PROTEIN KINASE 3"/>
    <property type="match status" value="1"/>
</dbReference>
<comment type="catalytic activity">
    <reaction evidence="8">
        <text>L-seryl-[protein] + ATP = O-phospho-L-seryl-[protein] + ADP + H(+)</text>
        <dbReference type="Rhea" id="RHEA:17989"/>
        <dbReference type="Rhea" id="RHEA-COMP:9863"/>
        <dbReference type="Rhea" id="RHEA-COMP:11604"/>
        <dbReference type="ChEBI" id="CHEBI:15378"/>
        <dbReference type="ChEBI" id="CHEBI:29999"/>
        <dbReference type="ChEBI" id="CHEBI:30616"/>
        <dbReference type="ChEBI" id="CHEBI:83421"/>
        <dbReference type="ChEBI" id="CHEBI:456216"/>
        <dbReference type="EC" id="2.7.11.1"/>
    </reaction>
</comment>
<dbReference type="Gene3D" id="1.10.510.10">
    <property type="entry name" value="Transferase(Phosphotransferase) domain 1"/>
    <property type="match status" value="2"/>
</dbReference>
<dbReference type="Pfam" id="PF00069">
    <property type="entry name" value="Pkinase"/>
    <property type="match status" value="1"/>
</dbReference>
<gene>
    <name evidence="10" type="ORF">EJD97_018204</name>
</gene>
<dbReference type="InterPro" id="IPR000719">
    <property type="entry name" value="Prot_kinase_dom"/>
</dbReference>
<dbReference type="AlphaFoldDB" id="A0A6N2CEC5"/>
<feature type="domain" description="Protein kinase" evidence="9">
    <location>
        <begin position="1"/>
        <end position="121"/>
    </location>
</feature>
<dbReference type="PROSITE" id="PS50011">
    <property type="entry name" value="PROTEIN_KINASE_DOM"/>
    <property type="match status" value="1"/>
</dbReference>
<dbReference type="EMBL" id="RXGB01000492">
    <property type="protein sequence ID" value="TMX03102.1"/>
    <property type="molecule type" value="Genomic_DNA"/>
</dbReference>
<keyword evidence="6" id="KW-0067">ATP-binding</keyword>